<evidence type="ECO:0000313" key="9">
    <source>
        <dbReference type="EMBL" id="HIR54726.1"/>
    </source>
</evidence>
<feature type="domain" description="VTT" evidence="8">
    <location>
        <begin position="66"/>
        <end position="179"/>
    </location>
</feature>
<dbReference type="AlphaFoldDB" id="A0A9D1IYN7"/>
<dbReference type="Pfam" id="PF09335">
    <property type="entry name" value="VTT_dom"/>
    <property type="match status" value="1"/>
</dbReference>
<evidence type="ECO:0000256" key="6">
    <source>
        <dbReference type="RuleBase" id="RU366058"/>
    </source>
</evidence>
<dbReference type="EMBL" id="DVHH01000099">
    <property type="protein sequence ID" value="HIR54726.1"/>
    <property type="molecule type" value="Genomic_DNA"/>
</dbReference>
<evidence type="ECO:0000256" key="2">
    <source>
        <dbReference type="ARBA" id="ARBA00022475"/>
    </source>
</evidence>
<feature type="transmembrane region" description="Helical" evidence="6">
    <location>
        <begin position="128"/>
        <end position="149"/>
    </location>
</feature>
<protein>
    <recommendedName>
        <fullName evidence="6">TVP38/TMEM64 family membrane protein</fullName>
    </recommendedName>
</protein>
<feature type="signal peptide" evidence="7">
    <location>
        <begin position="1"/>
        <end position="19"/>
    </location>
</feature>
<name>A0A9D1IYN7_9FIRM</name>
<keyword evidence="2 6" id="KW-1003">Cell membrane</keyword>
<feature type="transmembrane region" description="Helical" evidence="6">
    <location>
        <begin position="79"/>
        <end position="98"/>
    </location>
</feature>
<sequence>MGKRKYIPLAVMLCLAAGAAALVLTGDGVTVEMLTNYAPKNTALAVVVALLAYAVKSQTVFVLYGVVATAVGIVFEPPLSLIVNAVGSVICISVPYFTGRASGGEAAHKLLAKYKKLGEVYEGNRDNLFLVSLVLRVTNLSNDILGLFFGALMMDYWQYLASSFIGILPTMVLYTVLGSDLDLTSTPVLICAGVDIACIIAAWFVLRHRKKRKGTQNEEKAL</sequence>
<accession>A0A9D1IYN7</accession>
<dbReference type="PANTHER" id="PTHR12677">
    <property type="entry name" value="GOLGI APPARATUS MEMBRANE PROTEIN TVP38-RELATED"/>
    <property type="match status" value="1"/>
</dbReference>
<dbReference type="InterPro" id="IPR032816">
    <property type="entry name" value="VTT_dom"/>
</dbReference>
<evidence type="ECO:0000256" key="3">
    <source>
        <dbReference type="ARBA" id="ARBA00022692"/>
    </source>
</evidence>
<feature type="chain" id="PRO_5038984578" description="TVP38/TMEM64 family membrane protein" evidence="7">
    <location>
        <begin position="20"/>
        <end position="222"/>
    </location>
</feature>
<evidence type="ECO:0000256" key="1">
    <source>
        <dbReference type="ARBA" id="ARBA00004651"/>
    </source>
</evidence>
<gene>
    <name evidence="9" type="ORF">IAD36_03875</name>
</gene>
<reference evidence="9" key="1">
    <citation type="submission" date="2020-10" db="EMBL/GenBank/DDBJ databases">
        <authorList>
            <person name="Gilroy R."/>
        </authorList>
    </citation>
    <scope>NUCLEOTIDE SEQUENCE</scope>
    <source>
        <strain evidence="9">ChiGjej3B3-7149</strain>
    </source>
</reference>
<keyword evidence="5 6" id="KW-0472">Membrane</keyword>
<feature type="transmembrane region" description="Helical" evidence="6">
    <location>
        <begin position="183"/>
        <end position="206"/>
    </location>
</feature>
<dbReference type="PANTHER" id="PTHR12677:SF59">
    <property type="entry name" value="GOLGI APPARATUS MEMBRANE PROTEIN TVP38-RELATED"/>
    <property type="match status" value="1"/>
</dbReference>
<comment type="subcellular location">
    <subcellularLocation>
        <location evidence="1 6">Cell membrane</location>
        <topology evidence="1 6">Multi-pass membrane protein</topology>
    </subcellularLocation>
</comment>
<evidence type="ECO:0000256" key="7">
    <source>
        <dbReference type="SAM" id="SignalP"/>
    </source>
</evidence>
<evidence type="ECO:0000256" key="5">
    <source>
        <dbReference type="ARBA" id="ARBA00023136"/>
    </source>
</evidence>
<dbReference type="Proteomes" id="UP000824238">
    <property type="component" value="Unassembled WGS sequence"/>
</dbReference>
<evidence type="ECO:0000313" key="10">
    <source>
        <dbReference type="Proteomes" id="UP000824238"/>
    </source>
</evidence>
<reference evidence="9" key="2">
    <citation type="journal article" date="2021" name="PeerJ">
        <title>Extensive microbial diversity within the chicken gut microbiome revealed by metagenomics and culture.</title>
        <authorList>
            <person name="Gilroy R."/>
            <person name="Ravi A."/>
            <person name="Getino M."/>
            <person name="Pursley I."/>
            <person name="Horton D.L."/>
            <person name="Alikhan N.F."/>
            <person name="Baker D."/>
            <person name="Gharbi K."/>
            <person name="Hall N."/>
            <person name="Watson M."/>
            <person name="Adriaenssens E.M."/>
            <person name="Foster-Nyarko E."/>
            <person name="Jarju S."/>
            <person name="Secka A."/>
            <person name="Antonio M."/>
            <person name="Oren A."/>
            <person name="Chaudhuri R.R."/>
            <person name="La Ragione R."/>
            <person name="Hildebrand F."/>
            <person name="Pallen M.J."/>
        </authorList>
    </citation>
    <scope>NUCLEOTIDE SEQUENCE</scope>
    <source>
        <strain evidence="9">ChiGjej3B3-7149</strain>
    </source>
</reference>
<dbReference type="GO" id="GO:0005886">
    <property type="term" value="C:plasma membrane"/>
    <property type="evidence" value="ECO:0007669"/>
    <property type="project" value="UniProtKB-SubCell"/>
</dbReference>
<organism evidence="9 10">
    <name type="scientific">Candidatus Scatomorpha intestinigallinarum</name>
    <dbReference type="NCBI Taxonomy" id="2840923"/>
    <lineage>
        <taxon>Bacteria</taxon>
        <taxon>Bacillati</taxon>
        <taxon>Bacillota</taxon>
        <taxon>Clostridia</taxon>
        <taxon>Eubacteriales</taxon>
        <taxon>Candidatus Scatomorpha</taxon>
    </lineage>
</organism>
<keyword evidence="3 6" id="KW-0812">Transmembrane</keyword>
<comment type="caution">
    <text evidence="9">The sequence shown here is derived from an EMBL/GenBank/DDBJ whole genome shotgun (WGS) entry which is preliminary data.</text>
</comment>
<keyword evidence="4 6" id="KW-1133">Transmembrane helix</keyword>
<feature type="transmembrane region" description="Helical" evidence="6">
    <location>
        <begin position="156"/>
        <end position="177"/>
    </location>
</feature>
<evidence type="ECO:0000259" key="8">
    <source>
        <dbReference type="Pfam" id="PF09335"/>
    </source>
</evidence>
<keyword evidence="7" id="KW-0732">Signal</keyword>
<evidence type="ECO:0000256" key="4">
    <source>
        <dbReference type="ARBA" id="ARBA00022989"/>
    </source>
</evidence>
<dbReference type="InterPro" id="IPR015414">
    <property type="entry name" value="TMEM64"/>
</dbReference>
<feature type="transmembrane region" description="Helical" evidence="6">
    <location>
        <begin position="44"/>
        <end position="67"/>
    </location>
</feature>
<proteinExistence type="inferred from homology"/>
<comment type="similarity">
    <text evidence="6">Belongs to the TVP38/TMEM64 family.</text>
</comment>